<gene>
    <name evidence="3" type="ORF">FOL47_002812</name>
</gene>
<dbReference type="PANTHER" id="PTHR37471:SF1">
    <property type="entry name" value="AB HYDROLASE-1 DOMAIN-CONTAINING PROTEIN"/>
    <property type="match status" value="1"/>
</dbReference>
<dbReference type="SUPFAM" id="SSF53474">
    <property type="entry name" value="alpha/beta-Hydrolases"/>
    <property type="match status" value="1"/>
</dbReference>
<dbReference type="Gene3D" id="3.40.50.1820">
    <property type="entry name" value="alpha/beta hydrolase"/>
    <property type="match status" value="1"/>
</dbReference>
<reference evidence="3 4" key="1">
    <citation type="submission" date="2020-04" db="EMBL/GenBank/DDBJ databases">
        <title>Perkinsus chesapeaki whole genome sequence.</title>
        <authorList>
            <person name="Bogema D.R."/>
        </authorList>
    </citation>
    <scope>NUCLEOTIDE SEQUENCE [LARGE SCALE GENOMIC DNA]</scope>
    <source>
        <strain evidence="3">ATCC PRA-425</strain>
    </source>
</reference>
<keyword evidence="4" id="KW-1185">Reference proteome</keyword>
<evidence type="ECO:0000313" key="3">
    <source>
        <dbReference type="EMBL" id="KAF4668906.1"/>
    </source>
</evidence>
<dbReference type="OrthoDB" id="6431331at2759"/>
<comment type="caution">
    <text evidence="3">The sequence shown here is derived from an EMBL/GenBank/DDBJ whole genome shotgun (WGS) entry which is preliminary data.</text>
</comment>
<dbReference type="InterPro" id="IPR029058">
    <property type="entry name" value="AB_hydrolase_fold"/>
</dbReference>
<evidence type="ECO:0000313" key="4">
    <source>
        <dbReference type="Proteomes" id="UP000591131"/>
    </source>
</evidence>
<keyword evidence="1" id="KW-0472">Membrane</keyword>
<dbReference type="EMBL" id="JAAPAO010000181">
    <property type="protein sequence ID" value="KAF4668906.1"/>
    <property type="molecule type" value="Genomic_DNA"/>
</dbReference>
<organism evidence="3 4">
    <name type="scientific">Perkinsus chesapeaki</name>
    <name type="common">Clam parasite</name>
    <name type="synonym">Perkinsus andrewsi</name>
    <dbReference type="NCBI Taxonomy" id="330153"/>
    <lineage>
        <taxon>Eukaryota</taxon>
        <taxon>Sar</taxon>
        <taxon>Alveolata</taxon>
        <taxon>Perkinsozoa</taxon>
        <taxon>Perkinsea</taxon>
        <taxon>Perkinsida</taxon>
        <taxon>Perkinsidae</taxon>
        <taxon>Perkinsus</taxon>
    </lineage>
</organism>
<evidence type="ECO:0000259" key="2">
    <source>
        <dbReference type="Pfam" id="PF00561"/>
    </source>
</evidence>
<feature type="domain" description="AB hydrolase-1" evidence="2">
    <location>
        <begin position="186"/>
        <end position="309"/>
    </location>
</feature>
<proteinExistence type="predicted"/>
<dbReference type="Pfam" id="PF00561">
    <property type="entry name" value="Abhydrolase_1"/>
    <property type="match status" value="1"/>
</dbReference>
<accession>A0A7J6MC02</accession>
<name>A0A7J6MC02_PERCH</name>
<protein>
    <recommendedName>
        <fullName evidence="2">AB hydrolase-1 domain-containing protein</fullName>
    </recommendedName>
</protein>
<evidence type="ECO:0000256" key="1">
    <source>
        <dbReference type="SAM" id="Phobius"/>
    </source>
</evidence>
<keyword evidence="1" id="KW-0812">Transmembrane</keyword>
<keyword evidence="1" id="KW-1133">Transmembrane helix</keyword>
<dbReference type="PANTHER" id="PTHR37471">
    <property type="entry name" value="UNNAMED PRODUCT"/>
    <property type="match status" value="1"/>
</dbReference>
<feature type="transmembrane region" description="Helical" evidence="1">
    <location>
        <begin position="64"/>
        <end position="87"/>
    </location>
</feature>
<dbReference type="AlphaFoldDB" id="A0A7J6MC02"/>
<dbReference type="InterPro" id="IPR000073">
    <property type="entry name" value="AB_hydrolase_1"/>
</dbReference>
<dbReference type="Proteomes" id="UP000591131">
    <property type="component" value="Unassembled WGS sequence"/>
</dbReference>
<sequence>MSLKVGDPFSSSPFLQTIACERLVVPRPGRTHSFSSKAAKAVAALVMAAMLGGTERGRRFASRWLIVAPLRAVLPAVWILTFFRWFFGAPVDSLERGNLEEWVAEYFFEYRQTDELSIQERQELRVMVDYLAEWAHISEGLRDGTNKNVRCMRFMSDPLPAAKYRSGTVEYWYSKAPAPEDQHTEPIVFCHGLGIGLLPYIPLVRDIREAFPDRDLFCIEIPHVAMRPYPNLPSSREMCVVVADMLTAWGYPRAHMIGHSFGTIVVRWLLAHEPDRIASLTLVDPVCFLMVKNDLLLNTQRKAHDDPMGILATYLVFRELYTAHTLTRNLFWEQNNLWPEELRDVPTHVSLCGKDFILPAHSVRRLLEAEEAARQEILRDGQLNKLRLQQKPLNSR</sequence>